<dbReference type="GO" id="GO:0030170">
    <property type="term" value="F:pyridoxal phosphate binding"/>
    <property type="evidence" value="ECO:0007669"/>
    <property type="project" value="UniProtKB-UniRule"/>
</dbReference>
<organism evidence="7 8">
    <name type="scientific">Pedobacter cryophilus</name>
    <dbReference type="NCBI Taxonomy" id="2571271"/>
    <lineage>
        <taxon>Bacteria</taxon>
        <taxon>Pseudomonadati</taxon>
        <taxon>Bacteroidota</taxon>
        <taxon>Sphingobacteriia</taxon>
        <taxon>Sphingobacteriales</taxon>
        <taxon>Sphingobacteriaceae</taxon>
        <taxon>Pedobacter</taxon>
    </lineage>
</organism>
<dbReference type="SUPFAM" id="SSF53383">
    <property type="entry name" value="PLP-dependent transferases"/>
    <property type="match status" value="1"/>
</dbReference>
<sequence length="429" mass="48921">MQFTNTLAFAQQQDQEDELQHFRNEFLIPKHEGKEITYLCGNSLGLQPKNTRQFINEQLDYWEKYGVEGWFDGEQPWLAYHHEISDLLAPILGAKPIEVTCMNNLTINLHLLMVSFYQPKGKKYKILMEGGAFPSDQYAIESQVKFRGYNADDAIIEVFPRAGEETLRTEDILEKINKHKKELALILFGGINYYTGQVFDMKTITKAGHDIGALVGFDLAHAAGNVPVQLHNWEVDFACWCSYKYMNSSPGGISGIFVHEKHFEADLPRFAGWWGYQLDKRFKMDKGFVPEKGAEGWQVSTSPILMMAAHKASLKVFEKAGFANMRAKSIRLTGFLEFLIQQVNEALGEEFFKIITPKNPEERGCQLSLICKQDGKLIFDALVKQQIIGDWREPNVIRVSPVPLYNTFKDVFAFADALLEISLKLKPTN</sequence>
<dbReference type="GO" id="GO:0030429">
    <property type="term" value="F:kynureninase activity"/>
    <property type="evidence" value="ECO:0007669"/>
    <property type="project" value="UniProtKB-UniRule"/>
</dbReference>
<feature type="modified residue" description="N6-(pyridoxal phosphate)lysine" evidence="4">
    <location>
        <position position="244"/>
    </location>
</feature>
<comment type="caution">
    <text evidence="4">Lacks conserved residue(s) required for the propagation of feature annotation.</text>
</comment>
<feature type="binding site" evidence="4">
    <location>
        <begin position="133"/>
        <end position="136"/>
    </location>
    <ligand>
        <name>pyridoxal 5'-phosphate</name>
        <dbReference type="ChEBI" id="CHEBI:597326"/>
    </ligand>
</feature>
<dbReference type="FunFam" id="3.40.640.10:FF:000031">
    <property type="entry name" value="Kynureninase"/>
    <property type="match status" value="1"/>
</dbReference>
<feature type="binding site" evidence="4">
    <location>
        <position position="218"/>
    </location>
    <ligand>
        <name>pyridoxal 5'-phosphate</name>
        <dbReference type="ChEBI" id="CHEBI:597326"/>
    </ligand>
</feature>
<dbReference type="GO" id="GO:0019805">
    <property type="term" value="P:quinolinate biosynthetic process"/>
    <property type="evidence" value="ECO:0007669"/>
    <property type="project" value="UniProtKB-UniRule"/>
</dbReference>
<dbReference type="AlphaFoldDB" id="A0A4V5NZ80"/>
<evidence type="ECO:0000256" key="1">
    <source>
        <dbReference type="ARBA" id="ARBA00022642"/>
    </source>
</evidence>
<dbReference type="UniPathway" id="UPA00334">
    <property type="reaction ID" value="UER00455"/>
</dbReference>
<dbReference type="NCBIfam" id="TIGR01814">
    <property type="entry name" value="kynureninase"/>
    <property type="match status" value="1"/>
</dbReference>
<comment type="cofactor">
    <cofactor evidence="4 6">
        <name>pyridoxal 5'-phosphate</name>
        <dbReference type="ChEBI" id="CHEBI:597326"/>
    </cofactor>
</comment>
<feature type="binding site" evidence="4">
    <location>
        <position position="273"/>
    </location>
    <ligand>
        <name>pyridoxal 5'-phosphate</name>
        <dbReference type="ChEBI" id="CHEBI:597326"/>
    </ligand>
</feature>
<comment type="function">
    <text evidence="4 6">Catalyzes the cleavage of L-kynurenine (L-Kyn) and L-3-hydroxykynurenine (L-3OHKyn) into anthranilic acid (AA) and 3-hydroxyanthranilic acid (3-OHAA), respectively.</text>
</comment>
<dbReference type="UniPathway" id="UPA00253">
    <property type="reaction ID" value="UER00329"/>
</dbReference>
<dbReference type="GO" id="GO:0005737">
    <property type="term" value="C:cytoplasm"/>
    <property type="evidence" value="ECO:0007669"/>
    <property type="project" value="UniProtKB-UniRule"/>
</dbReference>
<evidence type="ECO:0000256" key="4">
    <source>
        <dbReference type="HAMAP-Rule" id="MF_01970"/>
    </source>
</evidence>
<comment type="subunit">
    <text evidence="4 6">Homodimer.</text>
</comment>
<proteinExistence type="inferred from homology"/>
<dbReference type="HAMAP" id="MF_01970">
    <property type="entry name" value="Kynureninase"/>
    <property type="match status" value="1"/>
</dbReference>
<protein>
    <recommendedName>
        <fullName evidence="4 5">Kynureninase</fullName>
        <ecNumber evidence="4 5">3.7.1.3</ecNumber>
    </recommendedName>
    <alternativeName>
        <fullName evidence="4">L-kynurenine hydrolase</fullName>
    </alternativeName>
</protein>
<dbReference type="EC" id="3.7.1.3" evidence="4 5"/>
<dbReference type="InterPro" id="IPR015424">
    <property type="entry name" value="PyrdxlP-dep_Trfase"/>
</dbReference>
<comment type="pathway">
    <text evidence="4 6">Cofactor biosynthesis; NAD(+) biosynthesis; quinolinate from L-kynurenine: step 2/3.</text>
</comment>
<dbReference type="PANTHER" id="PTHR14084">
    <property type="entry name" value="KYNURENINASE"/>
    <property type="match status" value="1"/>
</dbReference>
<dbReference type="GO" id="GO:0019441">
    <property type="term" value="P:L-tryptophan catabolic process to kynurenine"/>
    <property type="evidence" value="ECO:0007669"/>
    <property type="project" value="TreeGrafter"/>
</dbReference>
<dbReference type="InterPro" id="IPR015422">
    <property type="entry name" value="PyrdxlP-dep_Trfase_small"/>
</dbReference>
<comment type="catalytic activity">
    <reaction evidence="6">
        <text>3-hydroxy-L-kynurenine + H2O = 3-hydroxyanthranilate + L-alanine + H(+)</text>
        <dbReference type="Rhea" id="RHEA:25143"/>
        <dbReference type="ChEBI" id="CHEBI:15377"/>
        <dbReference type="ChEBI" id="CHEBI:15378"/>
        <dbReference type="ChEBI" id="CHEBI:36559"/>
        <dbReference type="ChEBI" id="CHEBI:57972"/>
        <dbReference type="ChEBI" id="CHEBI:58125"/>
        <dbReference type="EC" id="3.7.1.3"/>
    </reaction>
</comment>
<name>A0A4V5NZ80_9SPHI</name>
<dbReference type="Proteomes" id="UP000308181">
    <property type="component" value="Unassembled WGS sequence"/>
</dbReference>
<feature type="binding site" evidence="4">
    <location>
        <position position="106"/>
    </location>
    <ligand>
        <name>pyridoxal 5'-phosphate</name>
        <dbReference type="ChEBI" id="CHEBI:597326"/>
    </ligand>
</feature>
<feature type="binding site" evidence="4">
    <location>
        <position position="301"/>
    </location>
    <ligand>
        <name>pyridoxal 5'-phosphate</name>
        <dbReference type="ChEBI" id="CHEBI:597326"/>
    </ligand>
</feature>
<keyword evidence="2 4" id="KW-0378">Hydrolase</keyword>
<feature type="binding site" evidence="4">
    <location>
        <position position="221"/>
    </location>
    <ligand>
        <name>pyridoxal 5'-phosphate</name>
        <dbReference type="ChEBI" id="CHEBI:597326"/>
    </ligand>
</feature>
<evidence type="ECO:0000256" key="3">
    <source>
        <dbReference type="ARBA" id="ARBA00022898"/>
    </source>
</evidence>
<dbReference type="Gene3D" id="3.90.1150.10">
    <property type="entry name" value="Aspartate Aminotransferase, domain 1"/>
    <property type="match status" value="1"/>
</dbReference>
<dbReference type="Gene3D" id="3.40.640.10">
    <property type="entry name" value="Type I PLP-dependent aspartate aminotransferase-like (Major domain)"/>
    <property type="match status" value="1"/>
</dbReference>
<keyword evidence="1 4" id="KW-0662">Pyridine nucleotide biosynthesis</keyword>
<dbReference type="OrthoDB" id="9812626at2"/>
<gene>
    <name evidence="4 7" type="primary">kynU</name>
    <name evidence="7" type="ORF">FA046_14535</name>
</gene>
<dbReference type="GO" id="GO:0009435">
    <property type="term" value="P:NAD+ biosynthetic process"/>
    <property type="evidence" value="ECO:0007669"/>
    <property type="project" value="UniProtKB-UniRule"/>
</dbReference>
<keyword evidence="3 4" id="KW-0663">Pyridoxal phosphate</keyword>
<evidence type="ECO:0000256" key="5">
    <source>
        <dbReference type="NCBIfam" id="TIGR01814"/>
    </source>
</evidence>
<comment type="catalytic activity">
    <reaction evidence="4 6">
        <text>L-kynurenine + H2O = anthranilate + L-alanine + H(+)</text>
        <dbReference type="Rhea" id="RHEA:16813"/>
        <dbReference type="ChEBI" id="CHEBI:15377"/>
        <dbReference type="ChEBI" id="CHEBI:15378"/>
        <dbReference type="ChEBI" id="CHEBI:16567"/>
        <dbReference type="ChEBI" id="CHEBI:57959"/>
        <dbReference type="ChEBI" id="CHEBI:57972"/>
        <dbReference type="EC" id="3.7.1.3"/>
    </reaction>
</comment>
<dbReference type="PIRSF" id="PIRSF038800">
    <property type="entry name" value="KYNU"/>
    <property type="match status" value="1"/>
</dbReference>
<comment type="caution">
    <text evidence="7">The sequence shown here is derived from an EMBL/GenBank/DDBJ whole genome shotgun (WGS) entry which is preliminary data.</text>
</comment>
<feature type="binding site" evidence="4">
    <location>
        <position position="243"/>
    </location>
    <ligand>
        <name>pyridoxal 5'-phosphate</name>
        <dbReference type="ChEBI" id="CHEBI:597326"/>
    </ligand>
</feature>
<dbReference type="PANTHER" id="PTHR14084:SF0">
    <property type="entry name" value="KYNURENINASE"/>
    <property type="match status" value="1"/>
</dbReference>
<evidence type="ECO:0000256" key="2">
    <source>
        <dbReference type="ARBA" id="ARBA00022801"/>
    </source>
</evidence>
<evidence type="ECO:0000313" key="7">
    <source>
        <dbReference type="EMBL" id="TKB95890.1"/>
    </source>
</evidence>
<dbReference type="GO" id="GO:0043420">
    <property type="term" value="P:anthranilate metabolic process"/>
    <property type="evidence" value="ECO:0007669"/>
    <property type="project" value="TreeGrafter"/>
</dbReference>
<dbReference type="InterPro" id="IPR015421">
    <property type="entry name" value="PyrdxlP-dep_Trfase_major"/>
</dbReference>
<dbReference type="EMBL" id="SWBP01000006">
    <property type="protein sequence ID" value="TKB95890.1"/>
    <property type="molecule type" value="Genomic_DNA"/>
</dbReference>
<feature type="binding site" evidence="4">
    <location>
        <position position="105"/>
    </location>
    <ligand>
        <name>pyridoxal 5'-phosphate</name>
        <dbReference type="ChEBI" id="CHEBI:597326"/>
    </ligand>
</feature>
<keyword evidence="8" id="KW-1185">Reference proteome</keyword>
<reference evidence="7 8" key="1">
    <citation type="submission" date="2019-04" db="EMBL/GenBank/DDBJ databases">
        <title>Pedobacter sp. AR-3-17 sp. nov., isolated from Arctic soil.</title>
        <authorList>
            <person name="Dahal R.H."/>
            <person name="Kim D.-U."/>
        </authorList>
    </citation>
    <scope>NUCLEOTIDE SEQUENCE [LARGE SCALE GENOMIC DNA]</scope>
    <source>
        <strain evidence="7 8">AR-3-17</strain>
    </source>
</reference>
<dbReference type="GO" id="GO:0097053">
    <property type="term" value="P:L-kynurenine catabolic process"/>
    <property type="evidence" value="ECO:0007669"/>
    <property type="project" value="UniProtKB-UniRule"/>
</dbReference>
<accession>A0A4V5NZ80</accession>
<comment type="similarity">
    <text evidence="4 6">Belongs to the kynureninase family.</text>
</comment>
<dbReference type="Pfam" id="PF22580">
    <property type="entry name" value="KYNU_C"/>
    <property type="match status" value="1"/>
</dbReference>
<evidence type="ECO:0000256" key="6">
    <source>
        <dbReference type="PIRNR" id="PIRNR038800"/>
    </source>
</evidence>
<dbReference type="RefSeq" id="WP_136827268.1">
    <property type="nucleotide sequence ID" value="NZ_SWBP01000006.1"/>
</dbReference>
<comment type="pathway">
    <text evidence="4 6">Amino-acid degradation; L-kynurenine degradation; L-alanine and anthranilate from L-kynurenine: step 1/1.</text>
</comment>
<dbReference type="InterPro" id="IPR010111">
    <property type="entry name" value="Kynureninase"/>
</dbReference>
<evidence type="ECO:0000313" key="8">
    <source>
        <dbReference type="Proteomes" id="UP000308181"/>
    </source>
</evidence>